<feature type="transmembrane region" description="Helical" evidence="8">
    <location>
        <begin position="175"/>
        <end position="197"/>
    </location>
</feature>
<accession>A0A2M7U2Q2</accession>
<keyword evidence="5 8" id="KW-1133">Transmembrane helix</keyword>
<dbReference type="InterPro" id="IPR002524">
    <property type="entry name" value="Cation_efflux"/>
</dbReference>
<evidence type="ECO:0000313" key="12">
    <source>
        <dbReference type="Proteomes" id="UP000230027"/>
    </source>
</evidence>
<protein>
    <recommendedName>
        <fullName evidence="13">Cation transporter</fullName>
    </recommendedName>
</protein>
<keyword evidence="7 8" id="KW-0472">Membrane</keyword>
<feature type="transmembrane region" description="Helical" evidence="8">
    <location>
        <begin position="148"/>
        <end position="169"/>
    </location>
</feature>
<dbReference type="InterPro" id="IPR027470">
    <property type="entry name" value="Cation_efflux_CTD"/>
</dbReference>
<evidence type="ECO:0000259" key="9">
    <source>
        <dbReference type="Pfam" id="PF01545"/>
    </source>
</evidence>
<dbReference type="InterPro" id="IPR036837">
    <property type="entry name" value="Cation_efflux_CTD_sf"/>
</dbReference>
<dbReference type="GO" id="GO:0005886">
    <property type="term" value="C:plasma membrane"/>
    <property type="evidence" value="ECO:0007669"/>
    <property type="project" value="TreeGrafter"/>
</dbReference>
<feature type="transmembrane region" description="Helical" evidence="8">
    <location>
        <begin position="7"/>
        <end position="30"/>
    </location>
</feature>
<dbReference type="InterPro" id="IPR058533">
    <property type="entry name" value="Cation_efflux_TM"/>
</dbReference>
<sequence length="292" mass="32227">MKEKNLIISIVINICISIIEIVVGLLIGSMAIISDAVHNFFDVGAMVMSLFGERASAKKIDAKHSYGYKRSEVLVALLNSTFLLVSIFIIGYKSIERLMNPQDISGGWMLVMAVVAFAGNMVATKLLHDHAEESMNVKSAFLHSLQDALFSAGVILTSLLVLCFNWQWADAVVSLVLSILLAKEAVMLILQTVHVLMEGVPTNVDVNVLKKDLLSLKGIRNVNDLHVWSTGSKNIILSTHIVADFQNDADYVVKLKSIKNLLYTKYKITHSTIQMVPVSAQKELEDICKHCS</sequence>
<keyword evidence="6" id="KW-0406">Ion transport</keyword>
<dbReference type="SUPFAM" id="SSF161111">
    <property type="entry name" value="Cation efflux protein transmembrane domain-like"/>
    <property type="match status" value="1"/>
</dbReference>
<proteinExistence type="inferred from homology"/>
<dbReference type="AlphaFoldDB" id="A0A2M7U2Q2"/>
<name>A0A2M7U2Q2_9BACT</name>
<dbReference type="Proteomes" id="UP000230027">
    <property type="component" value="Unassembled WGS sequence"/>
</dbReference>
<feature type="domain" description="Cation efflux protein transmembrane" evidence="9">
    <location>
        <begin position="6"/>
        <end position="197"/>
    </location>
</feature>
<evidence type="ECO:0000256" key="2">
    <source>
        <dbReference type="ARBA" id="ARBA00008873"/>
    </source>
</evidence>
<dbReference type="InterPro" id="IPR027469">
    <property type="entry name" value="Cation_efflux_TMD_sf"/>
</dbReference>
<dbReference type="EMBL" id="PFOD01000081">
    <property type="protein sequence ID" value="PIZ64406.1"/>
    <property type="molecule type" value="Genomic_DNA"/>
</dbReference>
<feature type="transmembrane region" description="Helical" evidence="8">
    <location>
        <begin position="73"/>
        <end position="95"/>
    </location>
</feature>
<dbReference type="SUPFAM" id="SSF160240">
    <property type="entry name" value="Cation efflux protein cytoplasmic domain-like"/>
    <property type="match status" value="1"/>
</dbReference>
<dbReference type="Pfam" id="PF01545">
    <property type="entry name" value="Cation_efflux"/>
    <property type="match status" value="1"/>
</dbReference>
<gene>
    <name evidence="11" type="ORF">COY14_04800</name>
</gene>
<dbReference type="InterPro" id="IPR050681">
    <property type="entry name" value="CDF/SLC30A"/>
</dbReference>
<dbReference type="PANTHER" id="PTHR11562:SF17">
    <property type="entry name" value="RE54080P-RELATED"/>
    <property type="match status" value="1"/>
</dbReference>
<feature type="transmembrane region" description="Helical" evidence="8">
    <location>
        <begin position="107"/>
        <end position="127"/>
    </location>
</feature>
<evidence type="ECO:0000256" key="8">
    <source>
        <dbReference type="SAM" id="Phobius"/>
    </source>
</evidence>
<organism evidence="11 12">
    <name type="scientific">Candidatus Roizmanbacteria bacterium CG_4_10_14_0_2_um_filter_36_9</name>
    <dbReference type="NCBI Taxonomy" id="1974823"/>
    <lineage>
        <taxon>Bacteria</taxon>
        <taxon>Candidatus Roizmaniibacteriota</taxon>
    </lineage>
</organism>
<evidence type="ECO:0000259" key="10">
    <source>
        <dbReference type="Pfam" id="PF16916"/>
    </source>
</evidence>
<feature type="domain" description="Cation efflux protein cytoplasmic" evidence="10">
    <location>
        <begin position="202"/>
        <end position="277"/>
    </location>
</feature>
<evidence type="ECO:0000256" key="3">
    <source>
        <dbReference type="ARBA" id="ARBA00022448"/>
    </source>
</evidence>
<comment type="similarity">
    <text evidence="2">Belongs to the cation diffusion facilitator (CDF) transporter (TC 2.A.4) family. SLC30A subfamily.</text>
</comment>
<keyword evidence="4 8" id="KW-0812">Transmembrane</keyword>
<dbReference type="Gene3D" id="1.20.1510.10">
    <property type="entry name" value="Cation efflux protein transmembrane domain"/>
    <property type="match status" value="1"/>
</dbReference>
<evidence type="ECO:0000313" key="11">
    <source>
        <dbReference type="EMBL" id="PIZ64406.1"/>
    </source>
</evidence>
<evidence type="ECO:0000256" key="1">
    <source>
        <dbReference type="ARBA" id="ARBA00004141"/>
    </source>
</evidence>
<evidence type="ECO:0008006" key="13">
    <source>
        <dbReference type="Google" id="ProtNLM"/>
    </source>
</evidence>
<comment type="subcellular location">
    <subcellularLocation>
        <location evidence="1">Membrane</location>
        <topology evidence="1">Multi-pass membrane protein</topology>
    </subcellularLocation>
</comment>
<reference evidence="12" key="1">
    <citation type="submission" date="2017-09" db="EMBL/GenBank/DDBJ databases">
        <title>Depth-based differentiation of microbial function through sediment-hosted aquifers and enrichment of novel symbionts in the deep terrestrial subsurface.</title>
        <authorList>
            <person name="Probst A.J."/>
            <person name="Ladd B."/>
            <person name="Jarett J.K."/>
            <person name="Geller-Mcgrath D.E."/>
            <person name="Sieber C.M.K."/>
            <person name="Emerson J.B."/>
            <person name="Anantharaman K."/>
            <person name="Thomas B.C."/>
            <person name="Malmstrom R."/>
            <person name="Stieglmeier M."/>
            <person name="Klingl A."/>
            <person name="Woyke T."/>
            <person name="Ryan C.M."/>
            <person name="Banfield J.F."/>
        </authorList>
    </citation>
    <scope>NUCLEOTIDE SEQUENCE [LARGE SCALE GENOMIC DNA]</scope>
</reference>
<dbReference type="PANTHER" id="PTHR11562">
    <property type="entry name" value="CATION EFFLUX PROTEIN/ ZINC TRANSPORTER"/>
    <property type="match status" value="1"/>
</dbReference>
<evidence type="ECO:0000256" key="4">
    <source>
        <dbReference type="ARBA" id="ARBA00022692"/>
    </source>
</evidence>
<dbReference type="GO" id="GO:0005385">
    <property type="term" value="F:zinc ion transmembrane transporter activity"/>
    <property type="evidence" value="ECO:0007669"/>
    <property type="project" value="TreeGrafter"/>
</dbReference>
<evidence type="ECO:0000256" key="6">
    <source>
        <dbReference type="ARBA" id="ARBA00023065"/>
    </source>
</evidence>
<keyword evidence="3" id="KW-0813">Transport</keyword>
<dbReference type="Pfam" id="PF16916">
    <property type="entry name" value="ZT_dimer"/>
    <property type="match status" value="1"/>
</dbReference>
<evidence type="ECO:0000256" key="5">
    <source>
        <dbReference type="ARBA" id="ARBA00022989"/>
    </source>
</evidence>
<dbReference type="NCBIfam" id="TIGR01297">
    <property type="entry name" value="CDF"/>
    <property type="match status" value="1"/>
</dbReference>
<comment type="caution">
    <text evidence="11">The sequence shown here is derived from an EMBL/GenBank/DDBJ whole genome shotgun (WGS) entry which is preliminary data.</text>
</comment>
<evidence type="ECO:0000256" key="7">
    <source>
        <dbReference type="ARBA" id="ARBA00023136"/>
    </source>
</evidence>